<dbReference type="Proteomes" id="UP000887226">
    <property type="component" value="Unassembled WGS sequence"/>
</dbReference>
<evidence type="ECO:0000313" key="3">
    <source>
        <dbReference type="Proteomes" id="UP000887226"/>
    </source>
</evidence>
<dbReference type="AlphaFoldDB" id="A0A9P7Z676"/>
<dbReference type="Pfam" id="PF05960">
    <property type="entry name" value="DUF885"/>
    <property type="match status" value="1"/>
</dbReference>
<evidence type="ECO:0000256" key="1">
    <source>
        <dbReference type="SAM" id="MobiDB-lite"/>
    </source>
</evidence>
<dbReference type="EMBL" id="MU253820">
    <property type="protein sequence ID" value="KAG9246026.1"/>
    <property type="molecule type" value="Genomic_DNA"/>
</dbReference>
<sequence length="510" mass="59560">MKLPIRSREQHTSNASNSDRQRDVDEGETMRERIERVAADLQDLSLFYNIKVSPQRKARLKEHYNEELHGLEDVPFDKLDQQGRVDYLLLNGYLERCSRLIDLETAKDKKIVEPPLSFAVTIIRLCESRQHMLPIDAQAAAEDVHNIIQRVTRLIQDIDAWDQGVDETGILHIDQTSAYRAACTVEQLQEHLAEWFEYYNGYDSMFTQWLVNTYGKVKVALEKYANVFRAKLAGIVSGDGDAIIGDPIGRDGLLVELKYEHISYTPEELLNIGEKEYEWCLKEMKNLHLTSIMDMTWRMFMMTPARQKVNPFFLGGDDIIVSYPTSTMDHEDKLMSMRGNNPHFSRSIVFHELLPGHHLQTYHMPRSKPYRYPIFDTPFSNRIGMLFWRIHRCIRIVFSLRFHLGQSTPQECIDMLVDRVGHERATAEGEVRRSLIGDYSQLYQAGYLLGGLQLYKLRQELVGSGEMPEKSFHDRFLKENTMPIEMLRALITKQPLERDFETNWRFYQKI</sequence>
<dbReference type="InterPro" id="IPR010281">
    <property type="entry name" value="DUF885"/>
</dbReference>
<evidence type="ECO:0000313" key="2">
    <source>
        <dbReference type="EMBL" id="KAG9246026.1"/>
    </source>
</evidence>
<feature type="region of interest" description="Disordered" evidence="1">
    <location>
        <begin position="1"/>
        <end position="28"/>
    </location>
</feature>
<gene>
    <name evidence="2" type="ORF">BJ878DRAFT_533507</name>
</gene>
<keyword evidence="3" id="KW-1185">Reference proteome</keyword>
<protein>
    <submittedName>
        <fullName evidence="2">X-Pro dipeptidyl-peptidase</fullName>
    </submittedName>
</protein>
<reference evidence="2" key="1">
    <citation type="journal article" date="2021" name="IMA Fungus">
        <title>Genomic characterization of three marine fungi, including Emericellopsis atlantica sp. nov. with signatures of a generalist lifestyle and marine biomass degradation.</title>
        <authorList>
            <person name="Hagestad O.C."/>
            <person name="Hou L."/>
            <person name="Andersen J.H."/>
            <person name="Hansen E.H."/>
            <person name="Altermark B."/>
            <person name="Li C."/>
            <person name="Kuhnert E."/>
            <person name="Cox R.J."/>
            <person name="Crous P.W."/>
            <person name="Spatafora J.W."/>
            <person name="Lail K."/>
            <person name="Amirebrahimi M."/>
            <person name="Lipzen A."/>
            <person name="Pangilinan J."/>
            <person name="Andreopoulos W."/>
            <person name="Hayes R.D."/>
            <person name="Ng V."/>
            <person name="Grigoriev I.V."/>
            <person name="Jackson S.A."/>
            <person name="Sutton T.D.S."/>
            <person name="Dobson A.D.W."/>
            <person name="Rama T."/>
        </authorList>
    </citation>
    <scope>NUCLEOTIDE SEQUENCE</scope>
    <source>
        <strain evidence="2">TRa3180A</strain>
    </source>
</reference>
<feature type="compositionally biased region" description="Basic and acidic residues" evidence="1">
    <location>
        <begin position="19"/>
        <end position="28"/>
    </location>
</feature>
<organism evidence="2 3">
    <name type="scientific">Calycina marina</name>
    <dbReference type="NCBI Taxonomy" id="1763456"/>
    <lineage>
        <taxon>Eukaryota</taxon>
        <taxon>Fungi</taxon>
        <taxon>Dikarya</taxon>
        <taxon>Ascomycota</taxon>
        <taxon>Pezizomycotina</taxon>
        <taxon>Leotiomycetes</taxon>
        <taxon>Helotiales</taxon>
        <taxon>Pezizellaceae</taxon>
        <taxon>Calycina</taxon>
    </lineage>
</organism>
<accession>A0A9P7Z676</accession>
<name>A0A9P7Z676_9HELO</name>
<proteinExistence type="predicted"/>
<comment type="caution">
    <text evidence="2">The sequence shown here is derived from an EMBL/GenBank/DDBJ whole genome shotgun (WGS) entry which is preliminary data.</text>
</comment>
<dbReference type="OrthoDB" id="5959877at2759"/>
<feature type="compositionally biased region" description="Basic and acidic residues" evidence="1">
    <location>
        <begin position="1"/>
        <end position="11"/>
    </location>
</feature>